<dbReference type="InterPro" id="IPR027417">
    <property type="entry name" value="P-loop_NTPase"/>
</dbReference>
<dbReference type="Gene3D" id="1.10.8.60">
    <property type="match status" value="1"/>
</dbReference>
<dbReference type="SUPFAM" id="SSF48019">
    <property type="entry name" value="post-AAA+ oligomerization domain-like"/>
    <property type="match status" value="1"/>
</dbReference>
<dbReference type="Pfam" id="PF16193">
    <property type="entry name" value="AAA_assoc_2"/>
    <property type="match status" value="1"/>
</dbReference>
<dbReference type="InterPro" id="IPR003593">
    <property type="entry name" value="AAA+_ATPase"/>
</dbReference>
<dbReference type="PANTHER" id="PTHR13779">
    <property type="entry name" value="WERNER HELICASE-INTERACTING PROTEIN 1 FAMILY MEMBER"/>
    <property type="match status" value="1"/>
</dbReference>
<dbReference type="SUPFAM" id="SSF52540">
    <property type="entry name" value="P-loop containing nucleoside triphosphate hydrolases"/>
    <property type="match status" value="1"/>
</dbReference>
<proteinExistence type="predicted"/>
<dbReference type="InterPro" id="IPR021886">
    <property type="entry name" value="MgsA_C"/>
</dbReference>
<name>A0ABT2PVI1_9MOLU</name>
<dbReference type="Gene3D" id="3.40.50.300">
    <property type="entry name" value="P-loop containing nucleotide triphosphate hydrolases"/>
    <property type="match status" value="1"/>
</dbReference>
<sequence>MLKPLAHRLRPVRFEDVVGQDHLIGSDGIITHMLEQHKLISFILYGNPGTGKTTIASLVAQKSEMAAFAFSAATDSKQRLKELIDQTAYHDILLIIDEIHRMKTDIQDYLLPYVEEGKVTIIGLTTNNPYITVNPAIRSRCHIYQLNDITEQDIIKVLENALNSSEVDTDLTLTKDTLAYIAQSAGGEIRTALNMLEATLLLTQYEVITPKIAKLAIGKPVLQLDGQADNYYEVLSAFQKSIRGSDVDAALHYLARLIVMQDLVSLTRRLMVIAYEDIGLANPAIGPKVMAACDAAIKLGLPEARIPLSVAVIDCALSPKSNTAYTALDQAIADFETGKTGSIPKHIINREIKGDASLYKYPHDYPYAIVDQSYLPEPIKNITYYHPKEESTYEKALKERLEWITKKKKSR</sequence>
<organism evidence="4 5">
    <name type="scientific">Paracholeplasma vituli</name>
    <dbReference type="NCBI Taxonomy" id="69473"/>
    <lineage>
        <taxon>Bacteria</taxon>
        <taxon>Bacillati</taxon>
        <taxon>Mycoplasmatota</taxon>
        <taxon>Mollicutes</taxon>
        <taxon>Acholeplasmatales</taxon>
        <taxon>Acholeplasmataceae</taxon>
        <taxon>Paracholeplasma</taxon>
    </lineage>
</organism>
<dbReference type="SMART" id="SM00382">
    <property type="entry name" value="AAA"/>
    <property type="match status" value="1"/>
</dbReference>
<keyword evidence="2" id="KW-0067">ATP-binding</keyword>
<feature type="domain" description="AAA+ ATPase" evidence="3">
    <location>
        <begin position="38"/>
        <end position="150"/>
    </location>
</feature>
<dbReference type="RefSeq" id="WP_262096094.1">
    <property type="nucleotide sequence ID" value="NZ_JAOEGN010000006.1"/>
</dbReference>
<protein>
    <submittedName>
        <fullName evidence="4">Replication-associated recombination protein A</fullName>
    </submittedName>
</protein>
<evidence type="ECO:0000313" key="5">
    <source>
        <dbReference type="Proteomes" id="UP001209076"/>
    </source>
</evidence>
<dbReference type="Pfam" id="PF05496">
    <property type="entry name" value="RuvB_N"/>
    <property type="match status" value="1"/>
</dbReference>
<dbReference type="Gene3D" id="1.20.272.10">
    <property type="match status" value="1"/>
</dbReference>
<keyword evidence="1" id="KW-0547">Nucleotide-binding</keyword>
<dbReference type="CDD" id="cd00009">
    <property type="entry name" value="AAA"/>
    <property type="match status" value="1"/>
</dbReference>
<accession>A0ABT2PVI1</accession>
<dbReference type="Gene3D" id="1.10.3710.10">
    <property type="entry name" value="DNA polymerase III clamp loader subunits, C-terminal domain"/>
    <property type="match status" value="1"/>
</dbReference>
<comment type="caution">
    <text evidence="4">The sequence shown here is derived from an EMBL/GenBank/DDBJ whole genome shotgun (WGS) entry which is preliminary data.</text>
</comment>
<reference evidence="5" key="1">
    <citation type="submission" date="2023-07" db="EMBL/GenBank/DDBJ databases">
        <title>Novel Mycoplasma species identified in domestic and wild animals.</title>
        <authorList>
            <person name="Volokhov D.V."/>
            <person name="Furtak V.A."/>
            <person name="Zagorodnyaya T.A."/>
        </authorList>
    </citation>
    <scope>NUCLEOTIDE SEQUENCE [LARGE SCALE GENOMIC DNA]</scope>
    <source>
        <strain evidence="5">92-19</strain>
    </source>
</reference>
<gene>
    <name evidence="4" type="ORF">N7603_04135</name>
</gene>
<evidence type="ECO:0000256" key="2">
    <source>
        <dbReference type="ARBA" id="ARBA00022840"/>
    </source>
</evidence>
<dbReference type="PANTHER" id="PTHR13779:SF7">
    <property type="entry name" value="ATPASE WRNIP1"/>
    <property type="match status" value="1"/>
</dbReference>
<dbReference type="CDD" id="cd18139">
    <property type="entry name" value="HLD_clamp_RarA"/>
    <property type="match status" value="1"/>
</dbReference>
<evidence type="ECO:0000259" key="3">
    <source>
        <dbReference type="SMART" id="SM00382"/>
    </source>
</evidence>
<evidence type="ECO:0000256" key="1">
    <source>
        <dbReference type="ARBA" id="ARBA00022741"/>
    </source>
</evidence>
<dbReference type="InterPro" id="IPR008921">
    <property type="entry name" value="DNA_pol3_clamp-load_cplx_C"/>
</dbReference>
<dbReference type="InterPro" id="IPR032423">
    <property type="entry name" value="AAA_assoc_2"/>
</dbReference>
<keyword evidence="5" id="KW-1185">Reference proteome</keyword>
<dbReference type="Pfam" id="PF12002">
    <property type="entry name" value="MgsA_C"/>
    <property type="match status" value="1"/>
</dbReference>
<dbReference type="InterPro" id="IPR051314">
    <property type="entry name" value="AAA_ATPase_RarA/MGS1/WRNIP1"/>
</dbReference>
<evidence type="ECO:0000313" key="4">
    <source>
        <dbReference type="EMBL" id="MCU0104840.1"/>
    </source>
</evidence>
<dbReference type="EMBL" id="JAOEGN010000006">
    <property type="protein sequence ID" value="MCU0104840.1"/>
    <property type="molecule type" value="Genomic_DNA"/>
</dbReference>
<dbReference type="InterPro" id="IPR008824">
    <property type="entry name" value="RuvB-like_N"/>
</dbReference>
<dbReference type="Proteomes" id="UP001209076">
    <property type="component" value="Unassembled WGS sequence"/>
</dbReference>